<dbReference type="SUPFAM" id="SSF47090">
    <property type="entry name" value="PGBD-like"/>
    <property type="match status" value="1"/>
</dbReference>
<evidence type="ECO:0000256" key="5">
    <source>
        <dbReference type="ARBA" id="ARBA00023316"/>
    </source>
</evidence>
<dbReference type="InterPro" id="IPR002477">
    <property type="entry name" value="Peptidoglycan-bd-like"/>
</dbReference>
<dbReference type="Proteomes" id="UP000655410">
    <property type="component" value="Unassembled WGS sequence"/>
</dbReference>
<keyword evidence="5" id="KW-0961">Cell wall biogenesis/degradation</keyword>
<keyword evidence="3" id="KW-0133">Cell shape</keyword>
<feature type="chain" id="PRO_5047125588" description="Peptidoglycan binding-like domain-containing protein" evidence="6">
    <location>
        <begin position="20"/>
        <end position="237"/>
    </location>
</feature>
<dbReference type="CDD" id="cd16913">
    <property type="entry name" value="YkuD_like"/>
    <property type="match status" value="1"/>
</dbReference>
<dbReference type="InterPro" id="IPR036366">
    <property type="entry name" value="PGBDSf"/>
</dbReference>
<accession>A0ABQ2NCD9</accession>
<dbReference type="Gene3D" id="2.40.440.10">
    <property type="entry name" value="L,D-transpeptidase catalytic domain-like"/>
    <property type="match status" value="1"/>
</dbReference>
<evidence type="ECO:0000256" key="3">
    <source>
        <dbReference type="ARBA" id="ARBA00022960"/>
    </source>
</evidence>
<dbReference type="Gene3D" id="1.10.101.10">
    <property type="entry name" value="PGBD-like superfamily/PGBD"/>
    <property type="match status" value="1"/>
</dbReference>
<keyword evidence="4" id="KW-0573">Peptidoglycan synthesis</keyword>
<evidence type="ECO:0000313" key="9">
    <source>
        <dbReference type="Proteomes" id="UP000655410"/>
    </source>
</evidence>
<feature type="domain" description="Peptidoglycan binding-like" evidence="7">
    <location>
        <begin position="34"/>
        <end position="86"/>
    </location>
</feature>
<organism evidence="8 9">
    <name type="scientific">Nocardioides phosphati</name>
    <dbReference type="NCBI Taxonomy" id="1867775"/>
    <lineage>
        <taxon>Bacteria</taxon>
        <taxon>Bacillati</taxon>
        <taxon>Actinomycetota</taxon>
        <taxon>Actinomycetes</taxon>
        <taxon>Propionibacteriales</taxon>
        <taxon>Nocardioidaceae</taxon>
        <taxon>Nocardioides</taxon>
    </lineage>
</organism>
<evidence type="ECO:0000256" key="1">
    <source>
        <dbReference type="ARBA" id="ARBA00004752"/>
    </source>
</evidence>
<comment type="pathway">
    <text evidence="1">Cell wall biogenesis; peptidoglycan biosynthesis.</text>
</comment>
<evidence type="ECO:0000256" key="2">
    <source>
        <dbReference type="ARBA" id="ARBA00022679"/>
    </source>
</evidence>
<comment type="caution">
    <text evidence="8">The sequence shown here is derived from an EMBL/GenBank/DDBJ whole genome shotgun (WGS) entry which is preliminary data.</text>
</comment>
<evidence type="ECO:0000256" key="4">
    <source>
        <dbReference type="ARBA" id="ARBA00022984"/>
    </source>
</evidence>
<evidence type="ECO:0000313" key="8">
    <source>
        <dbReference type="EMBL" id="GGO92623.1"/>
    </source>
</evidence>
<evidence type="ECO:0000256" key="6">
    <source>
        <dbReference type="SAM" id="SignalP"/>
    </source>
</evidence>
<dbReference type="RefSeq" id="WP_188784785.1">
    <property type="nucleotide sequence ID" value="NZ_BMNI01000009.1"/>
</dbReference>
<proteinExistence type="predicted"/>
<reference evidence="9" key="1">
    <citation type="journal article" date="2019" name="Int. J. Syst. Evol. Microbiol.">
        <title>The Global Catalogue of Microorganisms (GCM) 10K type strain sequencing project: providing services to taxonomists for standard genome sequencing and annotation.</title>
        <authorList>
            <consortium name="The Broad Institute Genomics Platform"/>
            <consortium name="The Broad Institute Genome Sequencing Center for Infectious Disease"/>
            <person name="Wu L."/>
            <person name="Ma J."/>
        </authorList>
    </citation>
    <scope>NUCLEOTIDE SEQUENCE [LARGE SCALE GENOMIC DNA]</scope>
    <source>
        <strain evidence="9">CGMCC 4.7371</strain>
    </source>
</reference>
<sequence>MAHLGSTFVVLLSSTLALGGFVATAPPAAAARTVSVAQRLLDDAGCDAGTVDGAFGTRTKAAVIKFQAANWLAQTGSLDSGTWTKLEAAKKVRCDRRPVPASGSGKRIVVSRTQNYVWLVRADGTVRWQGGIIDNPRVFSARTYRSGSDCGRPAHVRWNTDYSRTLWLEHYTRIQTGLCGVGFHRVPEYKSSGSQIHPDWYLGTNLKESHGCIRVSGRTATEIWDFTQSSVPVVFKP</sequence>
<protein>
    <recommendedName>
        <fullName evidence="7">Peptidoglycan binding-like domain-containing protein</fullName>
    </recommendedName>
</protein>
<gene>
    <name evidence="8" type="ORF">GCM10011584_29430</name>
</gene>
<dbReference type="InterPro" id="IPR005490">
    <property type="entry name" value="LD_TPept_cat_dom"/>
</dbReference>
<evidence type="ECO:0000259" key="7">
    <source>
        <dbReference type="Pfam" id="PF01471"/>
    </source>
</evidence>
<dbReference type="InterPro" id="IPR036365">
    <property type="entry name" value="PGBD-like_sf"/>
</dbReference>
<keyword evidence="2" id="KW-0808">Transferase</keyword>
<name>A0ABQ2NCD9_9ACTN</name>
<dbReference type="EMBL" id="BMNI01000009">
    <property type="protein sequence ID" value="GGO92623.1"/>
    <property type="molecule type" value="Genomic_DNA"/>
</dbReference>
<dbReference type="InterPro" id="IPR038063">
    <property type="entry name" value="Transpep_catalytic_dom"/>
</dbReference>
<dbReference type="Pfam" id="PF01471">
    <property type="entry name" value="PG_binding_1"/>
    <property type="match status" value="1"/>
</dbReference>
<dbReference type="SUPFAM" id="SSF141523">
    <property type="entry name" value="L,D-transpeptidase catalytic domain-like"/>
    <property type="match status" value="1"/>
</dbReference>
<feature type="signal peptide" evidence="6">
    <location>
        <begin position="1"/>
        <end position="19"/>
    </location>
</feature>
<keyword evidence="6" id="KW-0732">Signal</keyword>
<keyword evidence="9" id="KW-1185">Reference proteome</keyword>